<name>L8H9E0_ACACF</name>
<comment type="function">
    <text evidence="6">Required for proper chemotaxis and phagocytosis; proper spatiotemporal control of F-actin levels in chemotaxing cells. Negative regulator of the PI3K (phosphatidylinositol 3 kinase) pathway. Predominantly phosphorylates serines and threonines and tyrosines at a lower level.</text>
</comment>
<dbReference type="SMART" id="SM00252">
    <property type="entry name" value="SH2"/>
    <property type="match status" value="1"/>
</dbReference>
<dbReference type="PROSITE" id="PS50011">
    <property type="entry name" value="PROTEIN_KINASE_DOM"/>
    <property type="match status" value="1"/>
</dbReference>
<evidence type="ECO:0000256" key="2">
    <source>
        <dbReference type="ARBA" id="ARBA00022741"/>
    </source>
</evidence>
<dbReference type="SMART" id="SM00220">
    <property type="entry name" value="S_TKc"/>
    <property type="match status" value="1"/>
</dbReference>
<dbReference type="CDD" id="cd00173">
    <property type="entry name" value="SH2"/>
    <property type="match status" value="1"/>
</dbReference>
<dbReference type="OMA" id="INEKMIS"/>
<dbReference type="Gene3D" id="1.10.510.10">
    <property type="entry name" value="Transferase(Phosphotransferase) domain 1"/>
    <property type="match status" value="1"/>
</dbReference>
<dbReference type="STRING" id="1257118.L8H9E0"/>
<dbReference type="AlphaFoldDB" id="L8H9E0"/>
<keyword evidence="1" id="KW-0808">Transferase</keyword>
<feature type="domain" description="SH2" evidence="8">
    <location>
        <begin position="416"/>
        <end position="490"/>
    </location>
</feature>
<evidence type="ECO:0000313" key="11">
    <source>
        <dbReference type="Proteomes" id="UP000011083"/>
    </source>
</evidence>
<keyword evidence="3 10" id="KW-0418">Kinase</keyword>
<dbReference type="PANTHER" id="PTHR44329">
    <property type="entry name" value="SERINE/THREONINE-PROTEIN KINASE TNNI3K-RELATED"/>
    <property type="match status" value="1"/>
</dbReference>
<dbReference type="InterPro" id="IPR001245">
    <property type="entry name" value="Ser-Thr/Tyr_kinase_cat_dom"/>
</dbReference>
<dbReference type="RefSeq" id="XP_004347182.1">
    <property type="nucleotide sequence ID" value="XM_004347132.1"/>
</dbReference>
<feature type="domain" description="Protein kinase" evidence="9">
    <location>
        <begin position="44"/>
        <end position="306"/>
    </location>
</feature>
<dbReference type="InterPro" id="IPR008271">
    <property type="entry name" value="Ser/Thr_kinase_AS"/>
</dbReference>
<dbReference type="InterPro" id="IPR011009">
    <property type="entry name" value="Kinase-like_dom_sf"/>
</dbReference>
<evidence type="ECO:0000259" key="8">
    <source>
        <dbReference type="PROSITE" id="PS50001"/>
    </source>
</evidence>
<dbReference type="InterPro" id="IPR036860">
    <property type="entry name" value="SH2_dom_sf"/>
</dbReference>
<organism evidence="10 11">
    <name type="scientific">Acanthamoeba castellanii (strain ATCC 30010 / Neff)</name>
    <dbReference type="NCBI Taxonomy" id="1257118"/>
    <lineage>
        <taxon>Eukaryota</taxon>
        <taxon>Amoebozoa</taxon>
        <taxon>Discosea</taxon>
        <taxon>Longamoebia</taxon>
        <taxon>Centramoebida</taxon>
        <taxon>Acanthamoebidae</taxon>
        <taxon>Acanthamoeba</taxon>
    </lineage>
</organism>
<dbReference type="PANTHER" id="PTHR44329:SF53">
    <property type="entry name" value="DUAL SPECIFICITY PROTEIN KINASE SHKD"/>
    <property type="match status" value="1"/>
</dbReference>
<dbReference type="PROSITE" id="PS00108">
    <property type="entry name" value="PROTEIN_KINASE_ST"/>
    <property type="match status" value="1"/>
</dbReference>
<sequence length="525" mass="58960">MATLAEKRQFFLDSGVKTLTQLLSEQDTRPGWENGAIRPEELHYSKDEVIAQGHHGTVYKGMCRGSQVAIKVLGNRNGMDESQIESLQREADIMRALRHPSILLLMGVCSEKSKLAIVTEFVAGRDLNAIIHDPAVEMSIRQKLNIAKGIAQGMNWLHCLQPDPIIHRDLKPANVLVTPEGNVKVCDFGLSCVKETYDPDAPPKDTVTGTAIYLAPEVLEGMPASEKSDIYAYAVLLSELFTRVKPFKEIDSIKKLHHAVVDGKQRPALIDAVPEAVAELLRECWHHDRDARPCFAEVLMRLDGVVVDLSLSHSSARTFWRELRPKHYPWAVTWDRFLEAFHRYAKPKLPLKLYAQTPEAKCAQLLLAVQNEDMTRSRDRQEWTVLLESFGRFTHLFGPFRPIILTKFSELCKTGCFHGTIEAKEAERRLASKKKGFILRLSAKDPSCVTISREDKGKARHLRVLRTESGFNVQVGKDVHCFPDLLAFLDSPQATKSGKSGLGLQKVCSKDSEYAAVHERSRGGH</sequence>
<dbReference type="GO" id="GO:0004674">
    <property type="term" value="F:protein serine/threonine kinase activity"/>
    <property type="evidence" value="ECO:0007669"/>
    <property type="project" value="TreeGrafter"/>
</dbReference>
<keyword evidence="2" id="KW-0547">Nucleotide-binding</keyword>
<dbReference type="GO" id="GO:0005524">
    <property type="term" value="F:ATP binding"/>
    <property type="evidence" value="ECO:0007669"/>
    <property type="project" value="UniProtKB-KW"/>
</dbReference>
<protein>
    <submittedName>
        <fullName evidence="10">Protein kinase domain containing protein</fullName>
    </submittedName>
</protein>
<evidence type="ECO:0000256" key="3">
    <source>
        <dbReference type="ARBA" id="ARBA00022777"/>
    </source>
</evidence>
<dbReference type="Pfam" id="PF00017">
    <property type="entry name" value="SH2"/>
    <property type="match status" value="1"/>
</dbReference>
<evidence type="ECO:0000259" key="9">
    <source>
        <dbReference type="PROSITE" id="PS50011"/>
    </source>
</evidence>
<keyword evidence="11" id="KW-1185">Reference proteome</keyword>
<dbReference type="VEuPathDB" id="AmoebaDB:ACA1_385770"/>
<dbReference type="KEGG" id="acan:ACA1_385770"/>
<dbReference type="InterPro" id="IPR000719">
    <property type="entry name" value="Prot_kinase_dom"/>
</dbReference>
<dbReference type="InterPro" id="IPR051681">
    <property type="entry name" value="Ser/Thr_Kinases-Pseudokinases"/>
</dbReference>
<dbReference type="SUPFAM" id="SSF55550">
    <property type="entry name" value="SH2 domain"/>
    <property type="match status" value="1"/>
</dbReference>
<proteinExistence type="predicted"/>
<dbReference type="Pfam" id="PF07714">
    <property type="entry name" value="PK_Tyr_Ser-Thr"/>
    <property type="match status" value="1"/>
</dbReference>
<evidence type="ECO:0000256" key="5">
    <source>
        <dbReference type="ARBA" id="ARBA00023137"/>
    </source>
</evidence>
<dbReference type="GeneID" id="14922713"/>
<dbReference type="CDD" id="cd13999">
    <property type="entry name" value="STKc_MAP3K-like"/>
    <property type="match status" value="1"/>
</dbReference>
<dbReference type="Proteomes" id="UP000011083">
    <property type="component" value="Unassembled WGS sequence"/>
</dbReference>
<dbReference type="FunFam" id="3.30.200.20:FF:000180">
    <property type="entry name" value="serine/threonine-protein kinase STY46-like"/>
    <property type="match status" value="1"/>
</dbReference>
<evidence type="ECO:0000256" key="6">
    <source>
        <dbReference type="ARBA" id="ARBA00025089"/>
    </source>
</evidence>
<keyword evidence="7" id="KW-0727">SH2 domain</keyword>
<keyword evidence="4" id="KW-0067">ATP-binding</keyword>
<dbReference type="GO" id="GO:0004713">
    <property type="term" value="F:protein tyrosine kinase activity"/>
    <property type="evidence" value="ECO:0007669"/>
    <property type="project" value="UniProtKB-KW"/>
</dbReference>
<dbReference type="InterPro" id="IPR000980">
    <property type="entry name" value="SH2"/>
</dbReference>
<dbReference type="Gene3D" id="3.30.505.10">
    <property type="entry name" value="SH2 domain"/>
    <property type="match status" value="1"/>
</dbReference>
<dbReference type="Gene3D" id="3.30.200.20">
    <property type="entry name" value="Phosphorylase Kinase, domain 1"/>
    <property type="match status" value="1"/>
</dbReference>
<dbReference type="PROSITE" id="PS50001">
    <property type="entry name" value="SH2"/>
    <property type="match status" value="1"/>
</dbReference>
<reference evidence="10 11" key="1">
    <citation type="journal article" date="2013" name="Genome Biol.">
        <title>Genome of Acanthamoeba castellanii highlights extensive lateral gene transfer and early evolution of tyrosine kinase signaling.</title>
        <authorList>
            <person name="Clarke M."/>
            <person name="Lohan A.J."/>
            <person name="Liu B."/>
            <person name="Lagkouvardos I."/>
            <person name="Roy S."/>
            <person name="Zafar N."/>
            <person name="Bertelli C."/>
            <person name="Schilde C."/>
            <person name="Kianianmomeni A."/>
            <person name="Burglin T.R."/>
            <person name="Frech C."/>
            <person name="Turcotte B."/>
            <person name="Kopec K.O."/>
            <person name="Synnott J.M."/>
            <person name="Choo C."/>
            <person name="Paponov I."/>
            <person name="Finkler A."/>
            <person name="Soon Heng Tan C."/>
            <person name="Hutchins A.P."/>
            <person name="Weinmeier T."/>
            <person name="Rattei T."/>
            <person name="Chu J.S."/>
            <person name="Gimenez G."/>
            <person name="Irimia M."/>
            <person name="Rigden D.J."/>
            <person name="Fitzpatrick D.A."/>
            <person name="Lorenzo-Morales J."/>
            <person name="Bateman A."/>
            <person name="Chiu C.H."/>
            <person name="Tang P."/>
            <person name="Hegemann P."/>
            <person name="Fromm H."/>
            <person name="Raoult D."/>
            <person name="Greub G."/>
            <person name="Miranda-Saavedra D."/>
            <person name="Chen N."/>
            <person name="Nash P."/>
            <person name="Ginger M.L."/>
            <person name="Horn M."/>
            <person name="Schaap P."/>
            <person name="Caler L."/>
            <person name="Loftus B."/>
        </authorList>
    </citation>
    <scope>NUCLEOTIDE SEQUENCE [LARGE SCALE GENOMIC DNA]</scope>
    <source>
        <strain evidence="10 11">Neff</strain>
    </source>
</reference>
<evidence type="ECO:0000256" key="4">
    <source>
        <dbReference type="ARBA" id="ARBA00022840"/>
    </source>
</evidence>
<dbReference type="SUPFAM" id="SSF56112">
    <property type="entry name" value="Protein kinase-like (PK-like)"/>
    <property type="match status" value="1"/>
</dbReference>
<evidence type="ECO:0000256" key="7">
    <source>
        <dbReference type="PROSITE-ProRule" id="PRU00191"/>
    </source>
</evidence>
<evidence type="ECO:0000313" key="10">
    <source>
        <dbReference type="EMBL" id="ELR21800.1"/>
    </source>
</evidence>
<dbReference type="OrthoDB" id="25221at2759"/>
<gene>
    <name evidence="10" type="ORF">ACA1_385770</name>
</gene>
<evidence type="ECO:0000256" key="1">
    <source>
        <dbReference type="ARBA" id="ARBA00022679"/>
    </source>
</evidence>
<accession>L8H9E0</accession>
<keyword evidence="5" id="KW-0829">Tyrosine-protein kinase</keyword>
<dbReference type="EMBL" id="KB007900">
    <property type="protein sequence ID" value="ELR21800.1"/>
    <property type="molecule type" value="Genomic_DNA"/>
</dbReference>